<dbReference type="RefSeq" id="WP_180549283.1">
    <property type="nucleotide sequence ID" value="NZ_JACCKX010000001.1"/>
</dbReference>
<keyword evidence="3" id="KW-1185">Reference proteome</keyword>
<gene>
    <name evidence="2" type="ORF">H0I39_01180</name>
</gene>
<dbReference type="Proteomes" id="UP000589716">
    <property type="component" value="Unassembled WGS sequence"/>
</dbReference>
<reference evidence="2 3" key="1">
    <citation type="submission" date="2020-07" db="EMBL/GenBank/DDBJ databases">
        <authorList>
            <person name="Maaloum M."/>
        </authorList>
    </citation>
    <scope>NUCLEOTIDE SEQUENCE [LARGE SCALE GENOMIC DNA]</scope>
    <source>
        <strain evidence="2 3">GCS-AN-3</strain>
    </source>
</reference>
<organism evidence="2 3">
    <name type="scientific">Ottowia beijingensis</name>
    <dbReference type="NCBI Taxonomy" id="1207057"/>
    <lineage>
        <taxon>Bacteria</taxon>
        <taxon>Pseudomonadati</taxon>
        <taxon>Pseudomonadota</taxon>
        <taxon>Betaproteobacteria</taxon>
        <taxon>Burkholderiales</taxon>
        <taxon>Comamonadaceae</taxon>
        <taxon>Ottowia</taxon>
    </lineage>
</organism>
<dbReference type="EMBL" id="JACCKX010000001">
    <property type="protein sequence ID" value="NZA00734.1"/>
    <property type="molecule type" value="Genomic_DNA"/>
</dbReference>
<feature type="region of interest" description="Disordered" evidence="1">
    <location>
        <begin position="1"/>
        <end position="27"/>
    </location>
</feature>
<feature type="compositionally biased region" description="Low complexity" evidence="1">
    <location>
        <begin position="8"/>
        <end position="27"/>
    </location>
</feature>
<protein>
    <submittedName>
        <fullName evidence="2">Uncharacterized protein</fullName>
    </submittedName>
</protein>
<dbReference type="AlphaFoldDB" id="A0A853ISW2"/>
<evidence type="ECO:0000313" key="3">
    <source>
        <dbReference type="Proteomes" id="UP000589716"/>
    </source>
</evidence>
<evidence type="ECO:0000313" key="2">
    <source>
        <dbReference type="EMBL" id="NZA00734.1"/>
    </source>
</evidence>
<accession>A0A853ISW2</accession>
<evidence type="ECO:0000256" key="1">
    <source>
        <dbReference type="SAM" id="MobiDB-lite"/>
    </source>
</evidence>
<comment type="caution">
    <text evidence="2">The sequence shown here is derived from an EMBL/GenBank/DDBJ whole genome shotgun (WGS) entry which is preliminary data.</text>
</comment>
<proteinExistence type="predicted"/>
<sequence length="61" mass="6445">MNLRDSAAARAAARARPARAPAMAAARPGVKTGDSDLARYAGIEKELLALGGWAQKLFFDM</sequence>
<name>A0A853ISW2_9BURK</name>